<keyword evidence="2" id="KW-0812">Transmembrane</keyword>
<reference evidence="3" key="1">
    <citation type="journal article" date="2024" name="Int. J. Syst. Evol. Microbiol.">
        <title>Polycladomyces zharkentensis sp. nov., a novel thermophilic cellulose- and starch-degrading member of the Bacillota from a geothermal aquifer in Kazakhstan.</title>
        <authorList>
            <person name="Mashzhan A."/>
            <person name="Kistaubayeva A."/>
            <person name="Javier-Lopez R."/>
            <person name="Bissenova U."/>
            <person name="Bissenbay A."/>
            <person name="Birkeland N.K."/>
        </authorList>
    </citation>
    <scope>NUCLEOTIDE SEQUENCE</scope>
    <source>
        <strain evidence="3">ZKZ2T</strain>
    </source>
</reference>
<evidence type="ECO:0000313" key="3">
    <source>
        <dbReference type="EMBL" id="MBN2909324.1"/>
    </source>
</evidence>
<accession>A0ABS2WIH1</accession>
<organism evidence="3 4">
    <name type="scientific">Polycladomyces zharkentensis</name>
    <dbReference type="NCBI Taxonomy" id="2807616"/>
    <lineage>
        <taxon>Bacteria</taxon>
        <taxon>Bacillati</taxon>
        <taxon>Bacillota</taxon>
        <taxon>Bacilli</taxon>
        <taxon>Bacillales</taxon>
        <taxon>Thermoactinomycetaceae</taxon>
        <taxon>Polycladomyces</taxon>
    </lineage>
</organism>
<feature type="transmembrane region" description="Helical" evidence="2">
    <location>
        <begin position="7"/>
        <end position="29"/>
    </location>
</feature>
<dbReference type="EMBL" id="JAFHAP010000008">
    <property type="protein sequence ID" value="MBN2909324.1"/>
    <property type="molecule type" value="Genomic_DNA"/>
</dbReference>
<proteinExistence type="predicted"/>
<sequence length="150" mass="16256">MKKFRQLHLWIGLITSVFILIEAVTGLLLSEPWLIGAASKGEMKGMPMGGKASTVNSASIKENQVARKSMPDGNNEKPFPGPERNGSDLAGWIRSLHEGKWGGANLKIVVDLTAVGLIILTVTGIVLSVRELRALRKRRKKNIETISGTA</sequence>
<comment type="caution">
    <text evidence="3">The sequence shown here is derived from an EMBL/GenBank/DDBJ whole genome shotgun (WGS) entry which is preliminary data.</text>
</comment>
<feature type="transmembrane region" description="Helical" evidence="2">
    <location>
        <begin position="108"/>
        <end position="129"/>
    </location>
</feature>
<dbReference type="Pfam" id="PF03929">
    <property type="entry name" value="PepSY_TM"/>
    <property type="match status" value="1"/>
</dbReference>
<evidence type="ECO:0000313" key="4">
    <source>
        <dbReference type="Proteomes" id="UP001177120"/>
    </source>
</evidence>
<evidence type="ECO:0000256" key="1">
    <source>
        <dbReference type="SAM" id="MobiDB-lite"/>
    </source>
</evidence>
<keyword evidence="2" id="KW-1133">Transmembrane helix</keyword>
<keyword evidence="2" id="KW-0472">Membrane</keyword>
<protein>
    <submittedName>
        <fullName evidence="3">PepSY domain-containing protein</fullName>
    </submittedName>
</protein>
<feature type="region of interest" description="Disordered" evidence="1">
    <location>
        <begin position="62"/>
        <end position="86"/>
    </location>
</feature>
<gene>
    <name evidence="3" type="ORF">JQC72_07280</name>
</gene>
<dbReference type="InterPro" id="IPR005625">
    <property type="entry name" value="PepSY-ass_TM"/>
</dbReference>
<keyword evidence="4" id="KW-1185">Reference proteome</keyword>
<name>A0ABS2WIH1_9BACL</name>
<dbReference type="Proteomes" id="UP001177120">
    <property type="component" value="Unassembled WGS sequence"/>
</dbReference>
<evidence type="ECO:0000256" key="2">
    <source>
        <dbReference type="SAM" id="Phobius"/>
    </source>
</evidence>